<comment type="caution">
    <text evidence="2">The sequence shown here is derived from an EMBL/GenBank/DDBJ whole genome shotgun (WGS) entry which is preliminary data.</text>
</comment>
<organism evidence="2 3">
    <name type="scientific">Agromyces humatus</name>
    <dbReference type="NCBI Taxonomy" id="279573"/>
    <lineage>
        <taxon>Bacteria</taxon>
        <taxon>Bacillati</taxon>
        <taxon>Actinomycetota</taxon>
        <taxon>Actinomycetes</taxon>
        <taxon>Micrococcales</taxon>
        <taxon>Microbacteriaceae</taxon>
        <taxon>Agromyces</taxon>
    </lineage>
</organism>
<dbReference type="PANTHER" id="PTHR43224">
    <property type="entry name" value="AMIDINOTRANSFERASE"/>
    <property type="match status" value="1"/>
</dbReference>
<dbReference type="EMBL" id="BAAANH010000005">
    <property type="protein sequence ID" value="GAA1764299.1"/>
    <property type="molecule type" value="Genomic_DNA"/>
</dbReference>
<name>A0ABN2KRR6_9MICO</name>
<dbReference type="PIRSF" id="PIRSF028188">
    <property type="entry name" value="Amdntrnsf_FN0238"/>
    <property type="match status" value="1"/>
</dbReference>
<dbReference type="Gene3D" id="3.75.10.10">
    <property type="entry name" value="L-arginine/glycine Amidinotransferase, Chain A"/>
    <property type="match status" value="1"/>
</dbReference>
<protein>
    <submittedName>
        <fullName evidence="2">Arginine deiminase-related protein</fullName>
    </submittedName>
</protein>
<gene>
    <name evidence="2" type="ORF">GCM10009747_25110</name>
</gene>
<proteinExistence type="predicted"/>
<dbReference type="RefSeq" id="WP_232498824.1">
    <property type="nucleotide sequence ID" value="NZ_BAAANH010000005.1"/>
</dbReference>
<feature type="compositionally biased region" description="Basic and acidic residues" evidence="1">
    <location>
        <begin position="305"/>
        <end position="318"/>
    </location>
</feature>
<evidence type="ECO:0000313" key="3">
    <source>
        <dbReference type="Proteomes" id="UP001500506"/>
    </source>
</evidence>
<dbReference type="PANTHER" id="PTHR43224:SF1">
    <property type="entry name" value="AMIDINOTRANSFERASE"/>
    <property type="match status" value="1"/>
</dbReference>
<evidence type="ECO:0000313" key="2">
    <source>
        <dbReference type="EMBL" id="GAA1764299.1"/>
    </source>
</evidence>
<sequence length="329" mass="36292">MSVQAPSAVVMVRPHRFRPNEATLADNGFQTDAEGLDLARVAASAFDEVSRAADALDAAGVTVHLFDDERDDRPDSVFPNNWISTHSGGHVALYPMFTPNRRLERRGDIVEFLKAQYRVQDVIDYSGLEYDDVFLEGTGAMVLDHEYRIAYATRSNRADPLALERFCTNFGYEPMVFDASDARSIPIYHTNVMMAVATEFALVCLDAIASPVRRIEVADRLAGRGRRAVIALTTSQLDEFCGNTVELEARDGRVLALSRRAHDALTADQRALIERSARLLPLDVPTIELAGGSVRCMLAGVHLDPRPQRAPEHERSMAGREAAPVQMPG</sequence>
<reference evidence="2 3" key="1">
    <citation type="journal article" date="2019" name="Int. J. Syst. Evol. Microbiol.">
        <title>The Global Catalogue of Microorganisms (GCM) 10K type strain sequencing project: providing services to taxonomists for standard genome sequencing and annotation.</title>
        <authorList>
            <consortium name="The Broad Institute Genomics Platform"/>
            <consortium name="The Broad Institute Genome Sequencing Center for Infectious Disease"/>
            <person name="Wu L."/>
            <person name="Ma J."/>
        </authorList>
    </citation>
    <scope>NUCLEOTIDE SEQUENCE [LARGE SCALE GENOMIC DNA]</scope>
    <source>
        <strain evidence="2 3">JCM 14319</strain>
    </source>
</reference>
<accession>A0ABN2KRR6</accession>
<feature type="region of interest" description="Disordered" evidence="1">
    <location>
        <begin position="305"/>
        <end position="329"/>
    </location>
</feature>
<evidence type="ECO:0000256" key="1">
    <source>
        <dbReference type="SAM" id="MobiDB-lite"/>
    </source>
</evidence>
<dbReference type="Proteomes" id="UP001500506">
    <property type="component" value="Unassembled WGS sequence"/>
</dbReference>
<dbReference type="Pfam" id="PF19420">
    <property type="entry name" value="DDAH_eukar"/>
    <property type="match status" value="1"/>
</dbReference>
<dbReference type="SUPFAM" id="SSF55909">
    <property type="entry name" value="Pentein"/>
    <property type="match status" value="1"/>
</dbReference>
<keyword evidence="3" id="KW-1185">Reference proteome</keyword>
<dbReference type="NCBIfam" id="NF046062">
    <property type="entry name" value="citrull_CtlX"/>
    <property type="match status" value="1"/>
</dbReference>
<dbReference type="InterPro" id="IPR014541">
    <property type="entry name" value="Amdntrnsf_FN0238"/>
</dbReference>